<keyword evidence="4" id="KW-0342">GTP-binding</keyword>
<evidence type="ECO:0000313" key="6">
    <source>
        <dbReference type="EMBL" id="KAG9451776.1"/>
    </source>
</evidence>
<dbReference type="InterPro" id="IPR016496">
    <property type="entry name" value="GTPase_HflX"/>
</dbReference>
<dbReference type="InterPro" id="IPR025121">
    <property type="entry name" value="GTPase_HflX_N"/>
</dbReference>
<dbReference type="Gene3D" id="3.40.50.11060">
    <property type="entry name" value="GTPase HflX, N-terminal domain"/>
    <property type="match status" value="1"/>
</dbReference>
<keyword evidence="3" id="KW-0460">Magnesium</keyword>
<dbReference type="PROSITE" id="PS51705">
    <property type="entry name" value="G_HFLX"/>
    <property type="match status" value="1"/>
</dbReference>
<comment type="caution">
    <text evidence="6">The sequence shown here is derived from an EMBL/GenBank/DDBJ whole genome shotgun (WGS) entry which is preliminary data.</text>
</comment>
<keyword evidence="7" id="KW-1185">Reference proteome</keyword>
<dbReference type="EMBL" id="JAINDJ010000003">
    <property type="protein sequence ID" value="KAG9451776.1"/>
    <property type="molecule type" value="Genomic_DNA"/>
</dbReference>
<evidence type="ECO:0000256" key="2">
    <source>
        <dbReference type="ARBA" id="ARBA00022741"/>
    </source>
</evidence>
<protein>
    <recommendedName>
        <fullName evidence="5">Hflx-type G domain-containing protein</fullName>
    </recommendedName>
</protein>
<dbReference type="HAMAP" id="MF_00900">
    <property type="entry name" value="GTPase_HflX"/>
    <property type="match status" value="1"/>
</dbReference>
<dbReference type="CDD" id="cd01878">
    <property type="entry name" value="HflX"/>
    <property type="match status" value="1"/>
</dbReference>
<dbReference type="InterPro" id="IPR027417">
    <property type="entry name" value="P-loop_NTPase"/>
</dbReference>
<dbReference type="InterPro" id="IPR005225">
    <property type="entry name" value="Small_GTP-bd"/>
</dbReference>
<dbReference type="PANTHER" id="PTHR10229:SF0">
    <property type="entry name" value="GTP-BINDING PROTEIN 6-RELATED"/>
    <property type="match status" value="1"/>
</dbReference>
<dbReference type="InterPro" id="IPR030394">
    <property type="entry name" value="G_HFLX_dom"/>
</dbReference>
<dbReference type="FunFam" id="3.40.50.11060:FF:000006">
    <property type="entry name" value="Predicted protein"/>
    <property type="match status" value="1"/>
</dbReference>
<dbReference type="SUPFAM" id="SSF52540">
    <property type="entry name" value="P-loop containing nucleoside triphosphate hydrolases"/>
    <property type="match status" value="1"/>
</dbReference>
<sequence>MIVCSCSITPAASFLVPTTHQWNSVSHARGQVSPMFVARNNLKKLRVLPEQIEVEVGERETITWDAEADAEVLGVNGVSVQGEEVERAKPPSRVWTRDGKQAVEDDNSYDRYKLWNGREVFEEKAFLVGVEVKGDGGLFGIEESLKELSQLVDTAGLKVVGSTYQKLANPNPRTYIGSGKVAEIKSAVHALDVETVIFDDELSAGQLRNLEKAFGGDVRVCDRTALILDIFNQRAATHEASLQVALAQMEYQLPRLTKMWTHLERQAGGKVKGMGEKQIEVDKRILRTQIGALKKELESVRQHRKQYRNRRLSVPVPVVSLVGYTNAGKSTLLNRLTGADVLSEDRLFATLDPTTRRVQVNGGKEFLLTDTVGFIQKLPTTLVAAFRATLEEISESSLLVHVVDISHPLAQLQIDAVNNVLAELDVESIPKMLVWNKVDQTSDPEKVKAEARERGIICISALNGDGLNDFCKAVQEKLKDSMVWVEALVPYDKGELLNTIHHVGMVEETEYGENGTLVRAHVPLPLARLLTPMRQLCKS</sequence>
<dbReference type="Pfam" id="PF16360">
    <property type="entry name" value="GTP-bdg_M"/>
    <property type="match status" value="1"/>
</dbReference>
<dbReference type="Pfam" id="PF01926">
    <property type="entry name" value="MMR_HSR1"/>
    <property type="match status" value="1"/>
</dbReference>
<dbReference type="PRINTS" id="PR00326">
    <property type="entry name" value="GTP1OBG"/>
</dbReference>
<dbReference type="GO" id="GO:0005737">
    <property type="term" value="C:cytoplasm"/>
    <property type="evidence" value="ECO:0007669"/>
    <property type="project" value="TreeGrafter"/>
</dbReference>
<dbReference type="NCBIfam" id="TIGR03156">
    <property type="entry name" value="GTP_HflX"/>
    <property type="match status" value="1"/>
</dbReference>
<evidence type="ECO:0000259" key="5">
    <source>
        <dbReference type="PROSITE" id="PS51705"/>
    </source>
</evidence>
<feature type="domain" description="Hflx-type G" evidence="5">
    <location>
        <begin position="317"/>
        <end position="482"/>
    </location>
</feature>
<name>A0AAV7ETH4_ARIFI</name>
<dbReference type="InterPro" id="IPR042108">
    <property type="entry name" value="GTPase_HflX_N_sf"/>
</dbReference>
<reference evidence="6 7" key="1">
    <citation type="submission" date="2021-07" db="EMBL/GenBank/DDBJ databases">
        <title>The Aristolochia fimbriata genome: insights into angiosperm evolution, floral development and chemical biosynthesis.</title>
        <authorList>
            <person name="Jiao Y."/>
        </authorList>
    </citation>
    <scope>NUCLEOTIDE SEQUENCE [LARGE SCALE GENOMIC DNA]</scope>
    <source>
        <strain evidence="6">IBCAS-2021</strain>
        <tissue evidence="6">Leaf</tissue>
    </source>
</reference>
<evidence type="ECO:0000256" key="3">
    <source>
        <dbReference type="ARBA" id="ARBA00022842"/>
    </source>
</evidence>
<dbReference type="GO" id="GO:0043022">
    <property type="term" value="F:ribosome binding"/>
    <property type="evidence" value="ECO:0007669"/>
    <property type="project" value="TreeGrafter"/>
</dbReference>
<dbReference type="GO" id="GO:0046872">
    <property type="term" value="F:metal ion binding"/>
    <property type="evidence" value="ECO:0007669"/>
    <property type="project" value="UniProtKB-KW"/>
</dbReference>
<dbReference type="AlphaFoldDB" id="A0AAV7ETH4"/>
<dbReference type="NCBIfam" id="TIGR00231">
    <property type="entry name" value="small_GTP"/>
    <property type="match status" value="1"/>
</dbReference>
<dbReference type="PANTHER" id="PTHR10229">
    <property type="entry name" value="GTP-BINDING PROTEIN HFLX"/>
    <property type="match status" value="1"/>
</dbReference>
<dbReference type="Pfam" id="PF13167">
    <property type="entry name" value="GTP-bdg_N"/>
    <property type="match status" value="1"/>
</dbReference>
<keyword evidence="2" id="KW-0547">Nucleotide-binding</keyword>
<evidence type="ECO:0000256" key="4">
    <source>
        <dbReference type="ARBA" id="ARBA00023134"/>
    </source>
</evidence>
<proteinExistence type="inferred from homology"/>
<dbReference type="FunFam" id="3.40.50.300:FF:000173">
    <property type="entry name" value="GTPase HflX"/>
    <property type="match status" value="1"/>
</dbReference>
<accession>A0AAV7ETH4</accession>
<evidence type="ECO:0000256" key="1">
    <source>
        <dbReference type="ARBA" id="ARBA00022723"/>
    </source>
</evidence>
<organism evidence="6 7">
    <name type="scientific">Aristolochia fimbriata</name>
    <name type="common">White veined hardy Dutchman's pipe vine</name>
    <dbReference type="NCBI Taxonomy" id="158543"/>
    <lineage>
        <taxon>Eukaryota</taxon>
        <taxon>Viridiplantae</taxon>
        <taxon>Streptophyta</taxon>
        <taxon>Embryophyta</taxon>
        <taxon>Tracheophyta</taxon>
        <taxon>Spermatophyta</taxon>
        <taxon>Magnoliopsida</taxon>
        <taxon>Magnoliidae</taxon>
        <taxon>Piperales</taxon>
        <taxon>Aristolochiaceae</taxon>
        <taxon>Aristolochia</taxon>
    </lineage>
</organism>
<dbReference type="Proteomes" id="UP000825729">
    <property type="component" value="Unassembled WGS sequence"/>
</dbReference>
<keyword evidence="1" id="KW-0479">Metal-binding</keyword>
<dbReference type="InterPro" id="IPR032305">
    <property type="entry name" value="GTP-bd_M"/>
</dbReference>
<dbReference type="Gene3D" id="3.40.50.300">
    <property type="entry name" value="P-loop containing nucleotide triphosphate hydrolases"/>
    <property type="match status" value="1"/>
</dbReference>
<evidence type="ECO:0000313" key="7">
    <source>
        <dbReference type="Proteomes" id="UP000825729"/>
    </source>
</evidence>
<dbReference type="GO" id="GO:0005525">
    <property type="term" value="F:GTP binding"/>
    <property type="evidence" value="ECO:0007669"/>
    <property type="project" value="UniProtKB-KW"/>
</dbReference>
<gene>
    <name evidence="6" type="ORF">H6P81_004680</name>
</gene>
<dbReference type="Gene3D" id="6.10.250.2860">
    <property type="match status" value="1"/>
</dbReference>
<dbReference type="InterPro" id="IPR006073">
    <property type="entry name" value="GTP-bd"/>
</dbReference>